<evidence type="ECO:0000313" key="12">
    <source>
        <dbReference type="EMBL" id="CAF2078866.1"/>
    </source>
</evidence>
<evidence type="ECO:0000256" key="8">
    <source>
        <dbReference type="ARBA" id="ARBA00023002"/>
    </source>
</evidence>
<dbReference type="Gene3D" id="1.10.630.10">
    <property type="entry name" value="Cytochrome P450"/>
    <property type="match status" value="1"/>
</dbReference>
<keyword evidence="8" id="KW-0560">Oxidoreductase</keyword>
<comment type="similarity">
    <text evidence="3">Belongs to the cytochrome P450 family.</text>
</comment>
<dbReference type="PANTHER" id="PTHR24282:SF113">
    <property type="entry name" value="CYTOCHROME P450"/>
    <property type="match status" value="1"/>
</dbReference>
<dbReference type="GO" id="GO:0005506">
    <property type="term" value="F:iron ion binding"/>
    <property type="evidence" value="ECO:0007669"/>
    <property type="project" value="InterPro"/>
</dbReference>
<keyword evidence="9" id="KW-0408">Iron</keyword>
<evidence type="ECO:0000256" key="11">
    <source>
        <dbReference type="ARBA" id="ARBA00023136"/>
    </source>
</evidence>
<reference evidence="12" key="1">
    <citation type="submission" date="2021-01" db="EMBL/GenBank/DDBJ databases">
        <authorList>
            <consortium name="Genoscope - CEA"/>
            <person name="William W."/>
        </authorList>
    </citation>
    <scope>NUCLEOTIDE SEQUENCE</scope>
</reference>
<dbReference type="InterPro" id="IPR002402">
    <property type="entry name" value="Cyt_P450_E_grp-II"/>
</dbReference>
<name>A0A816RYC8_BRANA</name>
<evidence type="ECO:0000256" key="4">
    <source>
        <dbReference type="ARBA" id="ARBA00022617"/>
    </source>
</evidence>
<evidence type="ECO:0000256" key="9">
    <source>
        <dbReference type="ARBA" id="ARBA00023004"/>
    </source>
</evidence>
<dbReference type="AlphaFoldDB" id="A0A816RYC8"/>
<evidence type="ECO:0000256" key="1">
    <source>
        <dbReference type="ARBA" id="ARBA00001971"/>
    </source>
</evidence>
<proteinExistence type="inferred from homology"/>
<dbReference type="EMBL" id="HG994365">
    <property type="protein sequence ID" value="CAF2078866.1"/>
    <property type="molecule type" value="Genomic_DNA"/>
</dbReference>
<dbReference type="GO" id="GO:0016705">
    <property type="term" value="F:oxidoreductase activity, acting on paired donors, with incorporation or reduction of molecular oxygen"/>
    <property type="evidence" value="ECO:0007669"/>
    <property type="project" value="InterPro"/>
</dbReference>
<keyword evidence="7" id="KW-1133">Transmembrane helix</keyword>
<dbReference type="InterPro" id="IPR050665">
    <property type="entry name" value="Cytochrome_P450_Monooxygen"/>
</dbReference>
<dbReference type="Proteomes" id="UP001295469">
    <property type="component" value="Chromosome C01"/>
</dbReference>
<dbReference type="Pfam" id="PF00067">
    <property type="entry name" value="p450"/>
    <property type="match status" value="1"/>
</dbReference>
<comment type="cofactor">
    <cofactor evidence="1">
        <name>heme</name>
        <dbReference type="ChEBI" id="CHEBI:30413"/>
    </cofactor>
</comment>
<evidence type="ECO:0000256" key="10">
    <source>
        <dbReference type="ARBA" id="ARBA00023033"/>
    </source>
</evidence>
<dbReference type="GO" id="GO:0020037">
    <property type="term" value="F:heme binding"/>
    <property type="evidence" value="ECO:0007669"/>
    <property type="project" value="InterPro"/>
</dbReference>
<keyword evidence="4" id="KW-0349">Heme</keyword>
<evidence type="ECO:0000256" key="2">
    <source>
        <dbReference type="ARBA" id="ARBA00004167"/>
    </source>
</evidence>
<protein>
    <submittedName>
        <fullName evidence="12">(rape) hypothetical protein</fullName>
    </submittedName>
</protein>
<comment type="subcellular location">
    <subcellularLocation>
        <location evidence="2">Membrane</location>
        <topology evidence="2">Single-pass membrane protein</topology>
    </subcellularLocation>
</comment>
<dbReference type="SUPFAM" id="SSF48264">
    <property type="entry name" value="Cytochrome P450"/>
    <property type="match status" value="1"/>
</dbReference>
<keyword evidence="6" id="KW-0479">Metal-binding</keyword>
<evidence type="ECO:0000256" key="5">
    <source>
        <dbReference type="ARBA" id="ARBA00022692"/>
    </source>
</evidence>
<keyword evidence="11" id="KW-0472">Membrane</keyword>
<gene>
    <name evidence="12" type="ORF">DARMORV10_C01P49790.1</name>
</gene>
<evidence type="ECO:0000256" key="7">
    <source>
        <dbReference type="ARBA" id="ARBA00022989"/>
    </source>
</evidence>
<evidence type="ECO:0000256" key="3">
    <source>
        <dbReference type="ARBA" id="ARBA00010617"/>
    </source>
</evidence>
<dbReference type="InterPro" id="IPR036396">
    <property type="entry name" value="Cyt_P450_sf"/>
</dbReference>
<keyword evidence="5" id="KW-0812">Transmembrane</keyword>
<dbReference type="PANTHER" id="PTHR24282">
    <property type="entry name" value="CYTOCHROME P450 FAMILY MEMBER"/>
    <property type="match status" value="1"/>
</dbReference>
<evidence type="ECO:0000256" key="6">
    <source>
        <dbReference type="ARBA" id="ARBA00022723"/>
    </source>
</evidence>
<accession>A0A816RYC8</accession>
<keyword evidence="10" id="KW-0503">Monooxygenase</keyword>
<dbReference type="InterPro" id="IPR001128">
    <property type="entry name" value="Cyt_P450"/>
</dbReference>
<dbReference type="GO" id="GO:0004497">
    <property type="term" value="F:monooxygenase activity"/>
    <property type="evidence" value="ECO:0007669"/>
    <property type="project" value="UniProtKB-KW"/>
</dbReference>
<sequence>MAWTSFNDHDNESRAHQGSFSKVYDFEMNASFPLVRLLVGGLASYKGDKWARHRRIINPAFHLEKIKNMVPAFYHCCSEVVAKWDHLVLDKGLSCEVDVWPWLVIMTADVISHAAFGSSYREGQRIFELQGELSSLIAQELKKPYIPGLSFFPTKNNKRMKAIDKEIDIILRGMVSKRKVEKQKAMICWGYCLHRAQRNLEEVE</sequence>
<dbReference type="PRINTS" id="PR00464">
    <property type="entry name" value="EP450II"/>
</dbReference>
<organism evidence="12">
    <name type="scientific">Brassica napus</name>
    <name type="common">Rape</name>
    <dbReference type="NCBI Taxonomy" id="3708"/>
    <lineage>
        <taxon>Eukaryota</taxon>
        <taxon>Viridiplantae</taxon>
        <taxon>Streptophyta</taxon>
        <taxon>Embryophyta</taxon>
        <taxon>Tracheophyta</taxon>
        <taxon>Spermatophyta</taxon>
        <taxon>Magnoliopsida</taxon>
        <taxon>eudicotyledons</taxon>
        <taxon>Gunneridae</taxon>
        <taxon>Pentapetalae</taxon>
        <taxon>rosids</taxon>
        <taxon>malvids</taxon>
        <taxon>Brassicales</taxon>
        <taxon>Brassicaceae</taxon>
        <taxon>Brassiceae</taxon>
        <taxon>Brassica</taxon>
    </lineage>
</organism>
<dbReference type="GO" id="GO:0016020">
    <property type="term" value="C:membrane"/>
    <property type="evidence" value="ECO:0007669"/>
    <property type="project" value="UniProtKB-SubCell"/>
</dbReference>